<dbReference type="Pfam" id="PF00010">
    <property type="entry name" value="HLH"/>
    <property type="match status" value="1"/>
</dbReference>
<protein>
    <recommendedName>
        <fullName evidence="8">BHLH domain-containing protein</fullName>
    </recommendedName>
</protein>
<keyword evidence="7" id="KW-1185">Reference proteome</keyword>
<reference evidence="6" key="2">
    <citation type="submission" date="2020-11" db="EMBL/GenBank/DDBJ databases">
        <authorList>
            <person name="Cecchin M."/>
            <person name="Marcolungo L."/>
            <person name="Rossato M."/>
            <person name="Girolomoni L."/>
            <person name="Cosentino E."/>
            <person name="Cuine S."/>
            <person name="Li-Beisson Y."/>
            <person name="Delledonne M."/>
            <person name="Ballottari M."/>
        </authorList>
    </citation>
    <scope>NUCLEOTIDE SEQUENCE</scope>
    <source>
        <strain evidence="6">211/11P</strain>
        <tissue evidence="6">Whole cell</tissue>
    </source>
</reference>
<feature type="domain" description="BHLH" evidence="4">
    <location>
        <begin position="171"/>
        <end position="231"/>
    </location>
</feature>
<dbReference type="PANTHER" id="PTHR31945">
    <property type="entry name" value="TRANSCRIPTION FACTOR SCREAM2-RELATED"/>
    <property type="match status" value="1"/>
</dbReference>
<accession>A0A9D4Z2N4</accession>
<comment type="caution">
    <text evidence="6">The sequence shown here is derived from an EMBL/GenBank/DDBJ whole genome shotgun (WGS) entry which is preliminary data.</text>
</comment>
<evidence type="ECO:0000259" key="4">
    <source>
        <dbReference type="PROSITE" id="PS50888"/>
    </source>
</evidence>
<dbReference type="InterPro" id="IPR051358">
    <property type="entry name" value="TF_AMS/ICE1/BHLH6-like"/>
</dbReference>
<dbReference type="PROSITE" id="PS50888">
    <property type="entry name" value="BHLH"/>
    <property type="match status" value="1"/>
</dbReference>
<dbReference type="PANTHER" id="PTHR31945:SF11">
    <property type="entry name" value="TRANSCRIPTION FACTOR ABORTED MICROSPORES"/>
    <property type="match status" value="1"/>
</dbReference>
<dbReference type="InterPro" id="IPR036638">
    <property type="entry name" value="HLH_DNA-bd_sf"/>
</dbReference>
<feature type="compositionally biased region" description="Low complexity" evidence="3">
    <location>
        <begin position="120"/>
        <end position="135"/>
    </location>
</feature>
<dbReference type="InterPro" id="IPR054502">
    <property type="entry name" value="bHLH-TF_ACT-like_plant"/>
</dbReference>
<dbReference type="InterPro" id="IPR045865">
    <property type="entry name" value="ACT-like_dom_sf"/>
</dbReference>
<evidence type="ECO:0000256" key="3">
    <source>
        <dbReference type="SAM" id="MobiDB-lite"/>
    </source>
</evidence>
<dbReference type="InterPro" id="IPR002912">
    <property type="entry name" value="ACT_dom"/>
</dbReference>
<dbReference type="OrthoDB" id="515240at2759"/>
<feature type="domain" description="ACT" evidence="5">
    <location>
        <begin position="340"/>
        <end position="418"/>
    </location>
</feature>
<sequence>MDVDLARPGGLGSPKTYTYTDAELQTLLASVLDERGPGSLPPPSPDGNGGVVSPALQFLPHLPSSAARMDQAPSVFVPMDVPGALPLNGNAMPLPLPLPSHHDGPYELTAHAILPSSFESGPASSAPAQQWQQPPSHVPAQQWQQQTARVPAQRQAPRAAANRSASLPPASAKQPHSQVEKQRRDRINSLIEELRELVPPQGSGDQGSVAVDSRRPKHVVLTDAISLIKGLQVQVADMHLSPPTGNGPRGAWDELLTDEVDTHRQQQQQQQQQRQQHGFVEQQAGAQAERHQAADSSQPVVPGSRASSNQAHPELPHAPDDASEWGSGVVVEHEGGRIKLVKVTCPDRHGLLADVVRALRELPLEITTAAITTRRDHVVYDVFEVEVQDPSLSADELKAAVAATLCIPAEKKRKQEQQAPLRSAPED</sequence>
<dbReference type="AlphaFoldDB" id="A0A9D4Z2N4"/>
<dbReference type="SUPFAM" id="SSF47459">
    <property type="entry name" value="HLH, helix-loop-helix DNA-binding domain"/>
    <property type="match status" value="1"/>
</dbReference>
<evidence type="ECO:0000256" key="2">
    <source>
        <dbReference type="ARBA" id="ARBA00023242"/>
    </source>
</evidence>
<feature type="compositionally biased region" description="Low complexity" evidence="3">
    <location>
        <begin position="144"/>
        <end position="172"/>
    </location>
</feature>
<dbReference type="CDD" id="cd04873">
    <property type="entry name" value="ACT_UUR-ACR-like"/>
    <property type="match status" value="1"/>
</dbReference>
<evidence type="ECO:0000256" key="1">
    <source>
        <dbReference type="ARBA" id="ARBA00004123"/>
    </source>
</evidence>
<dbReference type="GO" id="GO:0005634">
    <property type="term" value="C:nucleus"/>
    <property type="evidence" value="ECO:0007669"/>
    <property type="project" value="UniProtKB-SubCell"/>
</dbReference>
<dbReference type="CDD" id="cd00083">
    <property type="entry name" value="bHLH_SF"/>
    <property type="match status" value="1"/>
</dbReference>
<dbReference type="GO" id="GO:0046983">
    <property type="term" value="F:protein dimerization activity"/>
    <property type="evidence" value="ECO:0007669"/>
    <property type="project" value="InterPro"/>
</dbReference>
<feature type="compositionally biased region" description="Polar residues" evidence="3">
    <location>
        <begin position="294"/>
        <end position="311"/>
    </location>
</feature>
<keyword evidence="2" id="KW-0539">Nucleus</keyword>
<proteinExistence type="predicted"/>
<organism evidence="6 7">
    <name type="scientific">Chlorella vulgaris</name>
    <name type="common">Green alga</name>
    <dbReference type="NCBI Taxonomy" id="3077"/>
    <lineage>
        <taxon>Eukaryota</taxon>
        <taxon>Viridiplantae</taxon>
        <taxon>Chlorophyta</taxon>
        <taxon>core chlorophytes</taxon>
        <taxon>Trebouxiophyceae</taxon>
        <taxon>Chlorellales</taxon>
        <taxon>Chlorellaceae</taxon>
        <taxon>Chlorella clade</taxon>
        <taxon>Chlorella</taxon>
    </lineage>
</organism>
<gene>
    <name evidence="6" type="ORF">D9Q98_001411</name>
</gene>
<dbReference type="GO" id="GO:0003700">
    <property type="term" value="F:DNA-binding transcription factor activity"/>
    <property type="evidence" value="ECO:0007669"/>
    <property type="project" value="TreeGrafter"/>
</dbReference>
<evidence type="ECO:0000313" key="7">
    <source>
        <dbReference type="Proteomes" id="UP001055712"/>
    </source>
</evidence>
<evidence type="ECO:0000259" key="5">
    <source>
        <dbReference type="PROSITE" id="PS51671"/>
    </source>
</evidence>
<dbReference type="InterPro" id="IPR011598">
    <property type="entry name" value="bHLH_dom"/>
</dbReference>
<evidence type="ECO:0008006" key="8">
    <source>
        <dbReference type="Google" id="ProtNLM"/>
    </source>
</evidence>
<dbReference type="EMBL" id="SIDB01000001">
    <property type="protein sequence ID" value="KAI3438999.1"/>
    <property type="molecule type" value="Genomic_DNA"/>
</dbReference>
<evidence type="ECO:0000313" key="6">
    <source>
        <dbReference type="EMBL" id="KAI3438999.1"/>
    </source>
</evidence>
<feature type="region of interest" description="Disordered" evidence="3">
    <location>
        <begin position="260"/>
        <end position="325"/>
    </location>
</feature>
<dbReference type="Gene3D" id="4.10.280.10">
    <property type="entry name" value="Helix-loop-helix DNA-binding domain"/>
    <property type="match status" value="1"/>
</dbReference>
<name>A0A9D4Z2N4_CHLVU</name>
<dbReference type="Pfam" id="PF22754">
    <property type="entry name" value="bHLH-TF_ACT-like_plant"/>
    <property type="match status" value="1"/>
</dbReference>
<comment type="subcellular location">
    <subcellularLocation>
        <location evidence="1">Nucleus</location>
    </subcellularLocation>
</comment>
<dbReference type="SUPFAM" id="SSF55021">
    <property type="entry name" value="ACT-like"/>
    <property type="match status" value="1"/>
</dbReference>
<dbReference type="PROSITE" id="PS51671">
    <property type="entry name" value="ACT"/>
    <property type="match status" value="1"/>
</dbReference>
<dbReference type="Gene3D" id="3.30.70.260">
    <property type="match status" value="1"/>
</dbReference>
<dbReference type="Proteomes" id="UP001055712">
    <property type="component" value="Unassembled WGS sequence"/>
</dbReference>
<reference evidence="6" key="1">
    <citation type="journal article" date="2019" name="Plant J.">
        <title>Chlorella vulgaris genome assembly and annotation reveals the molecular basis for metabolic acclimation to high light conditions.</title>
        <authorList>
            <person name="Cecchin M."/>
            <person name="Marcolungo L."/>
            <person name="Rossato M."/>
            <person name="Girolomoni L."/>
            <person name="Cosentino E."/>
            <person name="Cuine S."/>
            <person name="Li-Beisson Y."/>
            <person name="Delledonne M."/>
            <person name="Ballottari M."/>
        </authorList>
    </citation>
    <scope>NUCLEOTIDE SEQUENCE</scope>
    <source>
        <strain evidence="6">211/11P</strain>
    </source>
</reference>
<dbReference type="GO" id="GO:0043565">
    <property type="term" value="F:sequence-specific DNA binding"/>
    <property type="evidence" value="ECO:0007669"/>
    <property type="project" value="TreeGrafter"/>
</dbReference>
<feature type="region of interest" description="Disordered" evidence="3">
    <location>
        <begin position="117"/>
        <end position="183"/>
    </location>
</feature>
<feature type="compositionally biased region" description="Low complexity" evidence="3">
    <location>
        <begin position="265"/>
        <end position="276"/>
    </location>
</feature>
<dbReference type="SMART" id="SM00353">
    <property type="entry name" value="HLH"/>
    <property type="match status" value="1"/>
</dbReference>